<gene>
    <name evidence="2" type="ORF">DFP72DRAFT_850656</name>
</gene>
<dbReference type="Proteomes" id="UP000521943">
    <property type="component" value="Unassembled WGS sequence"/>
</dbReference>
<organism evidence="2 3">
    <name type="scientific">Ephemerocybe angulata</name>
    <dbReference type="NCBI Taxonomy" id="980116"/>
    <lineage>
        <taxon>Eukaryota</taxon>
        <taxon>Fungi</taxon>
        <taxon>Dikarya</taxon>
        <taxon>Basidiomycota</taxon>
        <taxon>Agaricomycotina</taxon>
        <taxon>Agaricomycetes</taxon>
        <taxon>Agaricomycetidae</taxon>
        <taxon>Agaricales</taxon>
        <taxon>Agaricineae</taxon>
        <taxon>Psathyrellaceae</taxon>
        <taxon>Ephemerocybe</taxon>
    </lineage>
</organism>
<feature type="region of interest" description="Disordered" evidence="1">
    <location>
        <begin position="85"/>
        <end position="113"/>
    </location>
</feature>
<evidence type="ECO:0000313" key="2">
    <source>
        <dbReference type="EMBL" id="KAF6751530.1"/>
    </source>
</evidence>
<sequence>MSDGAKRVGSGQGSASFTKLFAMDGDEEEGIVMYRDCEGEGCEGWGGVGVGWRGVYVCTPMFWVEGGGVRLAVRCVDGVQSPATRDTYNRMHSPMSPFPGLPELNHPPQLALR</sequence>
<keyword evidence="3" id="KW-1185">Reference proteome</keyword>
<comment type="caution">
    <text evidence="2">The sequence shown here is derived from an EMBL/GenBank/DDBJ whole genome shotgun (WGS) entry which is preliminary data.</text>
</comment>
<protein>
    <submittedName>
        <fullName evidence="2">Uncharacterized protein</fullName>
    </submittedName>
</protein>
<evidence type="ECO:0000313" key="3">
    <source>
        <dbReference type="Proteomes" id="UP000521943"/>
    </source>
</evidence>
<evidence type="ECO:0000256" key="1">
    <source>
        <dbReference type="SAM" id="MobiDB-lite"/>
    </source>
</evidence>
<accession>A0A8H6HQW4</accession>
<reference evidence="2 3" key="1">
    <citation type="submission" date="2020-07" db="EMBL/GenBank/DDBJ databases">
        <title>Comparative genomics of pyrophilous fungi reveals a link between fire events and developmental genes.</title>
        <authorList>
            <consortium name="DOE Joint Genome Institute"/>
            <person name="Steindorff A.S."/>
            <person name="Carver A."/>
            <person name="Calhoun S."/>
            <person name="Stillman K."/>
            <person name="Liu H."/>
            <person name="Lipzen A."/>
            <person name="Pangilinan J."/>
            <person name="Labutti K."/>
            <person name="Bruns T.D."/>
            <person name="Grigoriev I.V."/>
        </authorList>
    </citation>
    <scope>NUCLEOTIDE SEQUENCE [LARGE SCALE GENOMIC DNA]</scope>
    <source>
        <strain evidence="2 3">CBS 144469</strain>
    </source>
</reference>
<dbReference type="AlphaFoldDB" id="A0A8H6HQW4"/>
<proteinExistence type="predicted"/>
<name>A0A8H6HQW4_9AGAR</name>
<dbReference type="EMBL" id="JACGCI010000049">
    <property type="protein sequence ID" value="KAF6751530.1"/>
    <property type="molecule type" value="Genomic_DNA"/>
</dbReference>